<dbReference type="Pfam" id="PF13240">
    <property type="entry name" value="Zn_Ribbon_1"/>
    <property type="match status" value="1"/>
</dbReference>
<dbReference type="InterPro" id="IPR026870">
    <property type="entry name" value="Zinc_ribbon_dom"/>
</dbReference>
<feature type="domain" description="TM2" evidence="6">
    <location>
        <begin position="34"/>
        <end position="77"/>
    </location>
</feature>
<organism evidence="8 9">
    <name type="scientific">Intestinicryptomonas porci</name>
    <dbReference type="NCBI Taxonomy" id="2926320"/>
    <lineage>
        <taxon>Bacteria</taxon>
        <taxon>Pseudomonadati</taxon>
        <taxon>Verrucomicrobiota</taxon>
        <taxon>Opitutia</taxon>
        <taxon>Opitutales</taxon>
        <taxon>Intestinicryptomonaceae</taxon>
        <taxon>Intestinicryptomonas</taxon>
    </lineage>
</organism>
<evidence type="ECO:0000256" key="2">
    <source>
        <dbReference type="ARBA" id="ARBA00022692"/>
    </source>
</evidence>
<evidence type="ECO:0000256" key="3">
    <source>
        <dbReference type="ARBA" id="ARBA00022989"/>
    </source>
</evidence>
<reference evidence="8 9" key="1">
    <citation type="submission" date="2022-03" db="EMBL/GenBank/DDBJ databases">
        <title>Novel taxa within the pig intestine.</title>
        <authorList>
            <person name="Wylensek D."/>
            <person name="Bishof K."/>
            <person name="Afrizal A."/>
            <person name="Clavel T."/>
        </authorList>
    </citation>
    <scope>NUCLEOTIDE SEQUENCE [LARGE SCALE GENOMIC DNA]</scope>
    <source>
        <strain evidence="8 9">CLA-KB-P66</strain>
    </source>
</reference>
<dbReference type="Pfam" id="PF05154">
    <property type="entry name" value="TM2"/>
    <property type="match status" value="1"/>
</dbReference>
<feature type="transmembrane region" description="Helical" evidence="5">
    <location>
        <begin position="64"/>
        <end position="86"/>
    </location>
</feature>
<comment type="caution">
    <text evidence="8">The sequence shown here is derived from an EMBL/GenBank/DDBJ whole genome shotgun (WGS) entry which is preliminary data.</text>
</comment>
<evidence type="ECO:0000259" key="6">
    <source>
        <dbReference type="Pfam" id="PF05154"/>
    </source>
</evidence>
<feature type="transmembrane region" description="Helical" evidence="5">
    <location>
        <begin position="39"/>
        <end position="57"/>
    </location>
</feature>
<dbReference type="RefSeq" id="WP_370397675.1">
    <property type="nucleotide sequence ID" value="NZ_JALBUT010000011.1"/>
</dbReference>
<feature type="domain" description="Zinc-ribbon" evidence="7">
    <location>
        <begin position="2"/>
        <end position="22"/>
    </location>
</feature>
<accession>A0ABU4WI31</accession>
<sequence>MYCKNCGAQILEDADVCVNCGKLVKQTNLCENSNKETNYILFAILFGCFGVHNFYIGKTKRATIQLLLTLCSCFILSIPVSIWAMVEAFNYEEEINK</sequence>
<keyword evidence="4 5" id="KW-0472">Membrane</keyword>
<evidence type="ECO:0000256" key="4">
    <source>
        <dbReference type="ARBA" id="ARBA00023136"/>
    </source>
</evidence>
<keyword evidence="2 5" id="KW-0812">Transmembrane</keyword>
<evidence type="ECO:0000313" key="9">
    <source>
        <dbReference type="Proteomes" id="UP001275932"/>
    </source>
</evidence>
<proteinExistence type="predicted"/>
<name>A0ABU4WI31_9BACT</name>
<comment type="subcellular location">
    <subcellularLocation>
        <location evidence="1">Membrane</location>
        <topology evidence="1">Multi-pass membrane protein</topology>
    </subcellularLocation>
</comment>
<dbReference type="InterPro" id="IPR007829">
    <property type="entry name" value="TM2"/>
</dbReference>
<keyword evidence="3 5" id="KW-1133">Transmembrane helix</keyword>
<keyword evidence="9" id="KW-1185">Reference proteome</keyword>
<evidence type="ECO:0000256" key="5">
    <source>
        <dbReference type="SAM" id="Phobius"/>
    </source>
</evidence>
<dbReference type="Proteomes" id="UP001275932">
    <property type="component" value="Unassembled WGS sequence"/>
</dbReference>
<gene>
    <name evidence="8" type="ORF">MOX91_08580</name>
</gene>
<protein>
    <submittedName>
        <fullName evidence="8">NINE protein</fullName>
    </submittedName>
</protein>
<evidence type="ECO:0000256" key="1">
    <source>
        <dbReference type="ARBA" id="ARBA00004141"/>
    </source>
</evidence>
<evidence type="ECO:0000313" key="8">
    <source>
        <dbReference type="EMBL" id="MDX8416222.1"/>
    </source>
</evidence>
<dbReference type="EMBL" id="JALBUT010000011">
    <property type="protein sequence ID" value="MDX8416222.1"/>
    <property type="molecule type" value="Genomic_DNA"/>
</dbReference>
<evidence type="ECO:0000259" key="7">
    <source>
        <dbReference type="Pfam" id="PF13240"/>
    </source>
</evidence>